<protein>
    <submittedName>
        <fullName evidence="1">Uncharacterized protein</fullName>
    </submittedName>
</protein>
<dbReference type="EMBL" id="PJQY01003999">
    <property type="protein sequence ID" value="PQM32757.1"/>
    <property type="molecule type" value="Genomic_DNA"/>
</dbReference>
<evidence type="ECO:0000313" key="1">
    <source>
        <dbReference type="EMBL" id="PQM32757.1"/>
    </source>
</evidence>
<evidence type="ECO:0000313" key="2">
    <source>
        <dbReference type="Proteomes" id="UP000250321"/>
    </source>
</evidence>
<comment type="caution">
    <text evidence="1">The sequence shown here is derived from an EMBL/GenBank/DDBJ whole genome shotgun (WGS) entry which is preliminary data.</text>
</comment>
<proteinExistence type="predicted"/>
<dbReference type="Proteomes" id="UP000250321">
    <property type="component" value="Unassembled WGS sequence"/>
</dbReference>
<sequence>MARIARERRKDGEVYEDTEELTVLQGRNCKQRLMKKNFNKWTSCCLRDIVMSHISAFEKLDLELIKREKMQKEFSFADQIRAAKNKRMELTLEASSSVHAANKKPGEYA</sequence>
<gene>
    <name evidence="1" type="ORF">Pyn_16610</name>
</gene>
<name>A0A314U5S4_PRUYE</name>
<dbReference type="AlphaFoldDB" id="A0A314U5S4"/>
<keyword evidence="2" id="KW-1185">Reference proteome</keyword>
<reference evidence="1 2" key="1">
    <citation type="submission" date="2018-02" db="EMBL/GenBank/DDBJ databases">
        <title>Draft genome of wild Prunus yedoensis var. nudiflora.</title>
        <authorList>
            <person name="Baek S."/>
            <person name="Kim J.-H."/>
            <person name="Choi K."/>
            <person name="Kim G.-B."/>
            <person name="Cho A."/>
            <person name="Jang H."/>
            <person name="Shin C.-H."/>
            <person name="Yu H.-J."/>
            <person name="Mun J.-H."/>
        </authorList>
    </citation>
    <scope>NUCLEOTIDE SEQUENCE [LARGE SCALE GENOMIC DNA]</scope>
    <source>
        <strain evidence="2">cv. Jeju island</strain>
        <tissue evidence="1">Leaf</tissue>
    </source>
</reference>
<dbReference type="OrthoDB" id="6013at2759"/>
<accession>A0A314U5S4</accession>
<organism evidence="1 2">
    <name type="scientific">Prunus yedoensis var. nudiflora</name>
    <dbReference type="NCBI Taxonomy" id="2094558"/>
    <lineage>
        <taxon>Eukaryota</taxon>
        <taxon>Viridiplantae</taxon>
        <taxon>Streptophyta</taxon>
        <taxon>Embryophyta</taxon>
        <taxon>Tracheophyta</taxon>
        <taxon>Spermatophyta</taxon>
        <taxon>Magnoliopsida</taxon>
        <taxon>eudicotyledons</taxon>
        <taxon>Gunneridae</taxon>
        <taxon>Pentapetalae</taxon>
        <taxon>rosids</taxon>
        <taxon>fabids</taxon>
        <taxon>Rosales</taxon>
        <taxon>Rosaceae</taxon>
        <taxon>Amygdaloideae</taxon>
        <taxon>Amygdaleae</taxon>
        <taxon>Prunus</taxon>
    </lineage>
</organism>